<organism evidence="5 6">
    <name type="scientific">Brevibacillus formosus</name>
    <dbReference type="NCBI Taxonomy" id="54913"/>
    <lineage>
        <taxon>Bacteria</taxon>
        <taxon>Bacillati</taxon>
        <taxon>Bacillota</taxon>
        <taxon>Bacilli</taxon>
        <taxon>Bacillales</taxon>
        <taxon>Paenibacillaceae</taxon>
        <taxon>Brevibacillus</taxon>
    </lineage>
</organism>
<dbReference type="PROSITE" id="PS50893">
    <property type="entry name" value="ABC_TRANSPORTER_2"/>
    <property type="match status" value="1"/>
</dbReference>
<evidence type="ECO:0000256" key="3">
    <source>
        <dbReference type="ARBA" id="ARBA00022840"/>
    </source>
</evidence>
<feature type="domain" description="ABC transporter" evidence="4">
    <location>
        <begin position="3"/>
        <end position="236"/>
    </location>
</feature>
<evidence type="ECO:0000313" key="5">
    <source>
        <dbReference type="EMBL" id="ASJ56003.1"/>
    </source>
</evidence>
<keyword evidence="3" id="KW-0067">ATP-binding</keyword>
<dbReference type="PROSITE" id="PS00211">
    <property type="entry name" value="ABC_TRANSPORTER_1"/>
    <property type="match status" value="1"/>
</dbReference>
<dbReference type="InterPro" id="IPR027417">
    <property type="entry name" value="P-loop_NTPase"/>
</dbReference>
<sequence>MIIKIEALGKQIHSSTSTWLFRDVNTSIIEPTIIGILGKSGQGKSTLLRILGRLLPPDAGNVFLEKKEMSLWDARAWRMKISYVAQQAVMLPGSVEDNLRTVSTLHQRPFDKKLASDLMEQLYMEEIDWSKPATQLSGGEKQRLALVRSLLLQPPVLLLDEVTSSLDSKSKQAAERLLVDLHHQTGTTLIWVTHDLEEARVACKRIWFMANHQLAEDTECEAFFHSPQSVEAREFLQDGNVHAALSEVQR</sequence>
<evidence type="ECO:0000259" key="4">
    <source>
        <dbReference type="PROSITE" id="PS50893"/>
    </source>
</evidence>
<dbReference type="Gene3D" id="3.40.50.300">
    <property type="entry name" value="P-loop containing nucleotide triphosphate hydrolases"/>
    <property type="match status" value="1"/>
</dbReference>
<dbReference type="EMBL" id="CP018145">
    <property type="protein sequence ID" value="ASJ56003.1"/>
    <property type="molecule type" value="Genomic_DNA"/>
</dbReference>
<evidence type="ECO:0000313" key="6">
    <source>
        <dbReference type="Proteomes" id="UP000197781"/>
    </source>
</evidence>
<dbReference type="RefSeq" id="WP_088909615.1">
    <property type="nucleotide sequence ID" value="NZ_CP018145.1"/>
</dbReference>
<dbReference type="Pfam" id="PF00005">
    <property type="entry name" value="ABC_tran"/>
    <property type="match status" value="1"/>
</dbReference>
<dbReference type="SUPFAM" id="SSF52540">
    <property type="entry name" value="P-loop containing nucleoside triphosphate hydrolases"/>
    <property type="match status" value="1"/>
</dbReference>
<dbReference type="InterPro" id="IPR003439">
    <property type="entry name" value="ABC_transporter-like_ATP-bd"/>
</dbReference>
<reference evidence="5 6" key="1">
    <citation type="submission" date="2016-11" db="EMBL/GenBank/DDBJ databases">
        <authorList>
            <person name="Jaros S."/>
            <person name="Januszkiewicz K."/>
            <person name="Wedrychowicz H."/>
        </authorList>
    </citation>
    <scope>NUCLEOTIDE SEQUENCE [LARGE SCALE GENOMIC DNA]</scope>
    <source>
        <strain evidence="5 6">NF2</strain>
    </source>
</reference>
<dbReference type="KEGG" id="bfm:BP422_22115"/>
<dbReference type="InterPro" id="IPR017871">
    <property type="entry name" value="ABC_transporter-like_CS"/>
</dbReference>
<dbReference type="Proteomes" id="UP000197781">
    <property type="component" value="Chromosome"/>
</dbReference>
<dbReference type="SMART" id="SM00382">
    <property type="entry name" value="AAA"/>
    <property type="match status" value="1"/>
</dbReference>
<evidence type="ECO:0000256" key="1">
    <source>
        <dbReference type="ARBA" id="ARBA00022448"/>
    </source>
</evidence>
<name>A0A220MM21_9BACL</name>
<dbReference type="GO" id="GO:0005524">
    <property type="term" value="F:ATP binding"/>
    <property type="evidence" value="ECO:0007669"/>
    <property type="project" value="UniProtKB-KW"/>
</dbReference>
<dbReference type="PANTHER" id="PTHR43423">
    <property type="entry name" value="ABC TRANSPORTER I FAMILY MEMBER 17"/>
    <property type="match status" value="1"/>
</dbReference>
<keyword evidence="2" id="KW-0547">Nucleotide-binding</keyword>
<keyword evidence="1" id="KW-0813">Transport</keyword>
<gene>
    <name evidence="5" type="ORF">BP422_22115</name>
</gene>
<accession>A0A220MM21</accession>
<evidence type="ECO:0000256" key="2">
    <source>
        <dbReference type="ARBA" id="ARBA00022741"/>
    </source>
</evidence>
<dbReference type="InterPro" id="IPR003593">
    <property type="entry name" value="AAA+_ATPase"/>
</dbReference>
<dbReference type="AlphaFoldDB" id="A0A220MM21"/>
<dbReference type="GO" id="GO:0016887">
    <property type="term" value="F:ATP hydrolysis activity"/>
    <property type="evidence" value="ECO:0007669"/>
    <property type="project" value="InterPro"/>
</dbReference>
<protein>
    <submittedName>
        <fullName evidence="5">ABC transporter</fullName>
    </submittedName>
</protein>
<proteinExistence type="predicted"/>
<dbReference type="PANTHER" id="PTHR43423:SF1">
    <property type="entry name" value="ABC TRANSPORTER I FAMILY MEMBER 17"/>
    <property type="match status" value="1"/>
</dbReference>